<sequence length="328" mass="36059">MATNAELPVVSEPTAGAAPSARVRPEVLAEFRKHTGSVLSGVFAGSAFDQVALVPVAAAVDRTGRFAANFADRGVRSGFSALLAMWGDPADRLAEAEWLKQRHRDVHGRGRGDYHDVRYSALNPQTWIWVGVSGMFVALNTFTYCTGTVLRPEEKEAAYQMLREGFSGLELAARSGKLPPDLASATEYYDAMVEHELAANPFLVEQFAGLTRLPLPTLGLPPLVRTALMPLWLLLRPFAGHVIQVCSAEVMHPGVRAMVGFEMKRHHHLEFAVYVCVLQAAWRLLPDRLLLLPLAYNRLQYEKLVRFHRKYALDSFAPPSGAAGGCPI</sequence>
<evidence type="ECO:0000313" key="3">
    <source>
        <dbReference type="Proteomes" id="UP001317870"/>
    </source>
</evidence>
<dbReference type="Proteomes" id="UP001317870">
    <property type="component" value="Chromosome"/>
</dbReference>
<dbReference type="EMBL" id="AP026978">
    <property type="protein sequence ID" value="BDT99555.1"/>
    <property type="molecule type" value="Genomic_DNA"/>
</dbReference>
<gene>
    <name evidence="2" type="ORF">IFM12276_25840</name>
</gene>
<organism evidence="2 3">
    <name type="scientific">Nocardia sputorum</name>
    <dbReference type="NCBI Taxonomy" id="2984338"/>
    <lineage>
        <taxon>Bacteria</taxon>
        <taxon>Bacillati</taxon>
        <taxon>Actinomycetota</taxon>
        <taxon>Actinomycetes</taxon>
        <taxon>Mycobacteriales</taxon>
        <taxon>Nocardiaceae</taxon>
        <taxon>Nocardia</taxon>
    </lineage>
</organism>
<protein>
    <recommendedName>
        <fullName evidence="1">ER-bound oxygenase mpaB/mpaB'/Rubber oxygenase catalytic domain-containing protein</fullName>
    </recommendedName>
</protein>
<evidence type="ECO:0000259" key="1">
    <source>
        <dbReference type="Pfam" id="PF09995"/>
    </source>
</evidence>
<name>A0ABM8CX32_9NOCA</name>
<evidence type="ECO:0000313" key="2">
    <source>
        <dbReference type="EMBL" id="BDT99555.1"/>
    </source>
</evidence>
<dbReference type="RefSeq" id="WP_281879710.1">
    <property type="nucleotide sequence ID" value="NZ_AP026978.1"/>
</dbReference>
<accession>A0ABM8CX32</accession>
<dbReference type="PANTHER" id="PTHR36151:SF3">
    <property type="entry name" value="ER-BOUND OXYGENASE MPAB_MPAB'_RUBBER OXYGENASE CATALYTIC DOMAIN-CONTAINING PROTEIN"/>
    <property type="match status" value="1"/>
</dbReference>
<feature type="domain" description="ER-bound oxygenase mpaB/mpaB'/Rubber oxygenase catalytic" evidence="1">
    <location>
        <begin position="38"/>
        <end position="278"/>
    </location>
</feature>
<dbReference type="PANTHER" id="PTHR36151">
    <property type="entry name" value="BLR2777 PROTEIN"/>
    <property type="match status" value="1"/>
</dbReference>
<dbReference type="InterPro" id="IPR018713">
    <property type="entry name" value="MPAB/Lcp_cat_dom"/>
</dbReference>
<keyword evidence="3" id="KW-1185">Reference proteome</keyword>
<dbReference type="Pfam" id="PF09995">
    <property type="entry name" value="MPAB_Lcp_cat"/>
    <property type="match status" value="1"/>
</dbReference>
<proteinExistence type="predicted"/>
<reference evidence="2 3" key="1">
    <citation type="submission" date="2022-11" db="EMBL/GenBank/DDBJ databases">
        <title>Genome Sequencing of Nocardia sp. ON39_IFM12276 and assembly.</title>
        <authorList>
            <person name="Shimojima M."/>
            <person name="Toyokawa M."/>
            <person name="Uesaka K."/>
        </authorList>
    </citation>
    <scope>NUCLEOTIDE SEQUENCE [LARGE SCALE GENOMIC DNA]</scope>
    <source>
        <strain evidence="2 3">IFM 12276</strain>
    </source>
</reference>